<dbReference type="EMBL" id="VWCJ01000001">
    <property type="protein sequence ID" value="KAA5001907.1"/>
    <property type="molecule type" value="Genomic_DNA"/>
</dbReference>
<dbReference type="Gene3D" id="3.30.1330.60">
    <property type="entry name" value="OmpA-like domain"/>
    <property type="match status" value="1"/>
</dbReference>
<name>A0A642F7E8_BACFG</name>
<sequence length="398" mass="45968">MEKYMKRYFVLGLIIWSSFDIGAMEAEYNRISVPDCQMELDGDSVRLTMTIDIENVKVSTNHSVEYTPVLISYEHGEDSVAKLPKILLKGRMEYKAYQRYVSSKEYRKVALKEQKEQYFLVLKGYGPEKQRTVQYSAVLPAQEWMRNARLELRGDDCGCGKVLALKRGELVLDIVDNTLPLIAENIRENDIISERAAMTVAQEISQKEKFVQPFSKSDIIRDKEKLANGEVANSLLIYFPWNSAKVDSGYMNNREACAKIIDIINKLNAADDSKVVKVLIGGFASIEGKYDYNKQLAANRIQGLCDFLKENTAIQDEQLELYNGGENWSELRTMILKSDISYKREVLDIIDHISIKDGRERKLMDLKCGKPYRYIKEYFFPKLRYAGYIKVYYELNKQ</sequence>
<dbReference type="InterPro" id="IPR024480">
    <property type="entry name" value="DUF3868"/>
</dbReference>
<evidence type="ECO:0000259" key="1">
    <source>
        <dbReference type="Pfam" id="PF12984"/>
    </source>
</evidence>
<dbReference type="Pfam" id="PF12984">
    <property type="entry name" value="DUF3868"/>
    <property type="match status" value="1"/>
</dbReference>
<dbReference type="InterPro" id="IPR036737">
    <property type="entry name" value="OmpA-like_sf"/>
</dbReference>
<dbReference type="Proteomes" id="UP000460666">
    <property type="component" value="Unassembled WGS sequence"/>
</dbReference>
<evidence type="ECO:0000313" key="3">
    <source>
        <dbReference type="Proteomes" id="UP000460666"/>
    </source>
</evidence>
<gene>
    <name evidence="2" type="ORF">F2Z89_00950</name>
</gene>
<accession>A0A642F7E8</accession>
<dbReference type="SUPFAM" id="SSF103088">
    <property type="entry name" value="OmpA-like"/>
    <property type="match status" value="1"/>
</dbReference>
<comment type="caution">
    <text evidence="2">The sequence shown here is derived from an EMBL/GenBank/DDBJ whole genome shotgun (WGS) entry which is preliminary data.</text>
</comment>
<dbReference type="RefSeq" id="WP_130070777.1">
    <property type="nucleotide sequence ID" value="NZ_RCXN01000001.1"/>
</dbReference>
<organism evidence="2 3">
    <name type="scientific">Bacteroides fragilis</name>
    <dbReference type="NCBI Taxonomy" id="817"/>
    <lineage>
        <taxon>Bacteria</taxon>
        <taxon>Pseudomonadati</taxon>
        <taxon>Bacteroidota</taxon>
        <taxon>Bacteroidia</taxon>
        <taxon>Bacteroidales</taxon>
        <taxon>Bacteroidaceae</taxon>
        <taxon>Bacteroides</taxon>
    </lineage>
</organism>
<proteinExistence type="predicted"/>
<feature type="domain" description="DUF3868" evidence="1">
    <location>
        <begin position="13"/>
        <end position="104"/>
    </location>
</feature>
<protein>
    <submittedName>
        <fullName evidence="2">DUF3868 domain-containing protein</fullName>
    </submittedName>
</protein>
<dbReference type="AlphaFoldDB" id="A0A642F7E8"/>
<evidence type="ECO:0000313" key="2">
    <source>
        <dbReference type="EMBL" id="KAA5001907.1"/>
    </source>
</evidence>
<reference evidence="2 3" key="1">
    <citation type="journal article" date="2019" name="Nat. Med.">
        <title>A library of human gut bacterial isolates paired with longitudinal multiomics data enables mechanistic microbiome research.</title>
        <authorList>
            <person name="Poyet M."/>
            <person name="Groussin M."/>
            <person name="Gibbons S.M."/>
            <person name="Avila-Pacheco J."/>
            <person name="Jiang X."/>
            <person name="Kearney S.M."/>
            <person name="Perrotta A.R."/>
            <person name="Berdy B."/>
            <person name="Zhao S."/>
            <person name="Lieberman T.D."/>
            <person name="Swanson P.K."/>
            <person name="Smith M."/>
            <person name="Roesemann S."/>
            <person name="Alexander J.E."/>
            <person name="Rich S.A."/>
            <person name="Livny J."/>
            <person name="Vlamakis H."/>
            <person name="Clish C."/>
            <person name="Bullock K."/>
            <person name="Deik A."/>
            <person name="Scott J."/>
            <person name="Pierce K.A."/>
            <person name="Xavier R.J."/>
            <person name="Alm E.J."/>
        </authorList>
    </citation>
    <scope>NUCLEOTIDE SEQUENCE [LARGE SCALE GENOMIC DNA]</scope>
    <source>
        <strain evidence="2 3">BIOML-A46</strain>
    </source>
</reference>